<proteinExistence type="predicted"/>
<dbReference type="EMBL" id="SMMG02000009">
    <property type="protein sequence ID" value="KAA3461581.1"/>
    <property type="molecule type" value="Genomic_DNA"/>
</dbReference>
<feature type="region of interest" description="Disordered" evidence="1">
    <location>
        <begin position="17"/>
        <end position="55"/>
    </location>
</feature>
<feature type="region of interest" description="Disordered" evidence="1">
    <location>
        <begin position="76"/>
        <end position="99"/>
    </location>
</feature>
<feature type="compositionally biased region" description="Polar residues" evidence="1">
    <location>
        <begin position="76"/>
        <end position="90"/>
    </location>
</feature>
<evidence type="ECO:0000313" key="3">
    <source>
        <dbReference type="Proteomes" id="UP000325315"/>
    </source>
</evidence>
<dbReference type="CDD" id="cd00303">
    <property type="entry name" value="retropepsin_like"/>
    <property type="match status" value="1"/>
</dbReference>
<accession>A0A5B6UTY2</accession>
<comment type="caution">
    <text evidence="2">The sequence shown here is derived from an EMBL/GenBank/DDBJ whole genome shotgun (WGS) entry which is preliminary data.</text>
</comment>
<reference evidence="3" key="1">
    <citation type="journal article" date="2019" name="Plant Biotechnol. J.">
        <title>Genome sequencing of the Australian wild diploid species Gossypium australe highlights disease resistance and delayed gland morphogenesis.</title>
        <authorList>
            <person name="Cai Y."/>
            <person name="Cai X."/>
            <person name="Wang Q."/>
            <person name="Wang P."/>
            <person name="Zhang Y."/>
            <person name="Cai C."/>
            <person name="Xu Y."/>
            <person name="Wang K."/>
            <person name="Zhou Z."/>
            <person name="Wang C."/>
            <person name="Geng S."/>
            <person name="Li B."/>
            <person name="Dong Q."/>
            <person name="Hou Y."/>
            <person name="Wang H."/>
            <person name="Ai P."/>
            <person name="Liu Z."/>
            <person name="Yi F."/>
            <person name="Sun M."/>
            <person name="An G."/>
            <person name="Cheng J."/>
            <person name="Zhang Y."/>
            <person name="Shi Q."/>
            <person name="Xie Y."/>
            <person name="Shi X."/>
            <person name="Chang Y."/>
            <person name="Huang F."/>
            <person name="Chen Y."/>
            <person name="Hong S."/>
            <person name="Mi L."/>
            <person name="Sun Q."/>
            <person name="Zhang L."/>
            <person name="Zhou B."/>
            <person name="Peng R."/>
            <person name="Zhang X."/>
            <person name="Liu F."/>
        </authorList>
    </citation>
    <scope>NUCLEOTIDE SEQUENCE [LARGE SCALE GENOMIC DNA]</scope>
    <source>
        <strain evidence="3">cv. PA1801</strain>
    </source>
</reference>
<dbReference type="Proteomes" id="UP000325315">
    <property type="component" value="Unassembled WGS sequence"/>
</dbReference>
<keyword evidence="3" id="KW-1185">Reference proteome</keyword>
<evidence type="ECO:0000256" key="1">
    <source>
        <dbReference type="SAM" id="MobiDB-lite"/>
    </source>
</evidence>
<dbReference type="InterPro" id="IPR021109">
    <property type="entry name" value="Peptidase_aspartic_dom_sf"/>
</dbReference>
<dbReference type="Gene3D" id="2.40.70.10">
    <property type="entry name" value="Acid Proteases"/>
    <property type="match status" value="1"/>
</dbReference>
<dbReference type="PANTHER" id="PTHR33067">
    <property type="entry name" value="RNA-DIRECTED DNA POLYMERASE-RELATED"/>
    <property type="match status" value="1"/>
</dbReference>
<evidence type="ECO:0000313" key="2">
    <source>
        <dbReference type="EMBL" id="KAA3461581.1"/>
    </source>
</evidence>
<dbReference type="PANTHER" id="PTHR33067:SF31">
    <property type="entry name" value="RNA-DIRECTED DNA POLYMERASE"/>
    <property type="match status" value="1"/>
</dbReference>
<name>A0A5B6UTY2_9ROSI</name>
<dbReference type="AlphaFoldDB" id="A0A5B6UTY2"/>
<dbReference type="OrthoDB" id="778454at2759"/>
<sequence length="328" mass="37062">MVMRSCQWPTEQHIYSQRLSMRDQPNLRWRGNQGGGNTSNQKPQERANPNDHTICGQRLDRIEGEIQSMRTNVKQAQSECTNSSGGSNEPINKKINTEIPTDDEPELEKVDEPTTEQKIEIIKDPIVPKISFPSRLEEKQKLDEYKSVSFLNLFKTLNINLPLIELIEKVPQKLKDTGNFPIPVEIGSIHFNRALCDLEASINLMPLSICKNLGLGDHENTQITLQLANRSSVHPKGVLEDVLVKVSSFIIPIEFLVLDFEEDRGIPNLLGRHFLASSRSTIDLEKNELAMKINGEINFFKCGHQQTGANKNLGDHCDELSIFNPNKS</sequence>
<protein>
    <submittedName>
        <fullName evidence="2">Retrovirus-related Pol polyprotein from transposon opus</fullName>
    </submittedName>
</protein>
<gene>
    <name evidence="2" type="ORF">EPI10_028140</name>
</gene>
<organism evidence="2 3">
    <name type="scientific">Gossypium australe</name>
    <dbReference type="NCBI Taxonomy" id="47621"/>
    <lineage>
        <taxon>Eukaryota</taxon>
        <taxon>Viridiplantae</taxon>
        <taxon>Streptophyta</taxon>
        <taxon>Embryophyta</taxon>
        <taxon>Tracheophyta</taxon>
        <taxon>Spermatophyta</taxon>
        <taxon>Magnoliopsida</taxon>
        <taxon>eudicotyledons</taxon>
        <taxon>Gunneridae</taxon>
        <taxon>Pentapetalae</taxon>
        <taxon>rosids</taxon>
        <taxon>malvids</taxon>
        <taxon>Malvales</taxon>
        <taxon>Malvaceae</taxon>
        <taxon>Malvoideae</taxon>
        <taxon>Gossypium</taxon>
    </lineage>
</organism>